<dbReference type="Pfam" id="PF00786">
    <property type="entry name" value="PBD"/>
    <property type="match status" value="1"/>
</dbReference>
<feature type="domain" description="CRIB" evidence="2">
    <location>
        <begin position="29"/>
        <end position="42"/>
    </location>
</feature>
<evidence type="ECO:0000313" key="3">
    <source>
        <dbReference type="EMBL" id="KAK9665769.1"/>
    </source>
</evidence>
<dbReference type="InterPro" id="IPR000095">
    <property type="entry name" value="CRIB_dom"/>
</dbReference>
<dbReference type="AlphaFoldDB" id="A0AAW1GXK7"/>
<dbReference type="CDD" id="cd00132">
    <property type="entry name" value="CRIB"/>
    <property type="match status" value="1"/>
</dbReference>
<keyword evidence="4" id="KW-1185">Reference proteome</keyword>
<proteinExistence type="predicted"/>
<feature type="compositionally biased region" description="Polar residues" evidence="1">
    <location>
        <begin position="119"/>
        <end position="133"/>
    </location>
</feature>
<dbReference type="PANTHER" id="PTHR46325">
    <property type="entry name" value="CRIB DOMAIN-CONTAINING PROTEIN RIC8"/>
    <property type="match status" value="1"/>
</dbReference>
<feature type="region of interest" description="Disordered" evidence="1">
    <location>
        <begin position="50"/>
        <end position="180"/>
    </location>
</feature>
<reference evidence="3" key="1">
    <citation type="submission" date="2024-03" db="EMBL/GenBank/DDBJ databases">
        <title>WGS assembly of Saponaria officinalis var. Norfolk2.</title>
        <authorList>
            <person name="Jenkins J."/>
            <person name="Shu S."/>
            <person name="Grimwood J."/>
            <person name="Barry K."/>
            <person name="Goodstein D."/>
            <person name="Schmutz J."/>
            <person name="Leebens-Mack J."/>
            <person name="Osbourn A."/>
        </authorList>
    </citation>
    <scope>NUCLEOTIDE SEQUENCE [LARGE SCALE GENOMIC DNA]</scope>
    <source>
        <strain evidence="3">JIC</strain>
    </source>
</reference>
<dbReference type="InterPro" id="IPR036936">
    <property type="entry name" value="CRIB_dom_sf"/>
</dbReference>
<dbReference type="PANTHER" id="PTHR46325:SF20">
    <property type="entry name" value="CRIB DOMAIN-CONTAINING PROTEIN RIC10"/>
    <property type="match status" value="1"/>
</dbReference>
<dbReference type="SMART" id="SM00285">
    <property type="entry name" value="PBD"/>
    <property type="match status" value="1"/>
</dbReference>
<sequence length="180" mass="19756">MSNKMKGLLKGLRYISNIFEEEEEIEMQIGFPTDVKHVAHIGWDGPTANAPSWIQKFKDGESGAAPQNGERQNGVETRGLRLPAKEKRSSTKSDVESPSKRRSDKAKGGRRRGLEESSTDSPKSTLKSTSQYRSKLAPAPDSASRDTKTSRRRKTKSSSKSKPTSTASELAYLDQGVGLT</sequence>
<feature type="compositionally biased region" description="Basic and acidic residues" evidence="1">
    <location>
        <begin position="83"/>
        <end position="115"/>
    </location>
</feature>
<dbReference type="EMBL" id="JBDFQZ010000014">
    <property type="protein sequence ID" value="KAK9665769.1"/>
    <property type="molecule type" value="Genomic_DNA"/>
</dbReference>
<name>A0AAW1GXK7_SAPOF</name>
<evidence type="ECO:0000256" key="1">
    <source>
        <dbReference type="SAM" id="MobiDB-lite"/>
    </source>
</evidence>
<protein>
    <recommendedName>
        <fullName evidence="2">CRIB domain-containing protein</fullName>
    </recommendedName>
</protein>
<dbReference type="Proteomes" id="UP001443914">
    <property type="component" value="Unassembled WGS sequence"/>
</dbReference>
<dbReference type="Gene3D" id="3.90.810.10">
    <property type="entry name" value="CRIB domain"/>
    <property type="match status" value="1"/>
</dbReference>
<evidence type="ECO:0000259" key="2">
    <source>
        <dbReference type="PROSITE" id="PS50108"/>
    </source>
</evidence>
<dbReference type="PROSITE" id="PS50108">
    <property type="entry name" value="CRIB"/>
    <property type="match status" value="1"/>
</dbReference>
<feature type="compositionally biased region" description="Basic residues" evidence="1">
    <location>
        <begin position="150"/>
        <end position="159"/>
    </location>
</feature>
<evidence type="ECO:0000313" key="4">
    <source>
        <dbReference type="Proteomes" id="UP001443914"/>
    </source>
</evidence>
<accession>A0AAW1GXK7</accession>
<organism evidence="3 4">
    <name type="scientific">Saponaria officinalis</name>
    <name type="common">Common soapwort</name>
    <name type="synonym">Lychnis saponaria</name>
    <dbReference type="NCBI Taxonomy" id="3572"/>
    <lineage>
        <taxon>Eukaryota</taxon>
        <taxon>Viridiplantae</taxon>
        <taxon>Streptophyta</taxon>
        <taxon>Embryophyta</taxon>
        <taxon>Tracheophyta</taxon>
        <taxon>Spermatophyta</taxon>
        <taxon>Magnoliopsida</taxon>
        <taxon>eudicotyledons</taxon>
        <taxon>Gunneridae</taxon>
        <taxon>Pentapetalae</taxon>
        <taxon>Caryophyllales</taxon>
        <taxon>Caryophyllaceae</taxon>
        <taxon>Caryophylleae</taxon>
        <taxon>Saponaria</taxon>
    </lineage>
</organism>
<comment type="caution">
    <text evidence="3">The sequence shown here is derived from an EMBL/GenBank/DDBJ whole genome shotgun (WGS) entry which is preliminary data.</text>
</comment>
<gene>
    <name evidence="3" type="ORF">RND81_14G134800</name>
</gene>